<dbReference type="InterPro" id="IPR004421">
    <property type="entry name" value="Carbamoyltransferase_HypF"/>
</dbReference>
<evidence type="ECO:0000256" key="9">
    <source>
        <dbReference type="PROSITE-ProRule" id="PRU00520"/>
    </source>
</evidence>
<dbReference type="InterPro" id="IPR051060">
    <property type="entry name" value="Carbamoyltrans_HypF-like"/>
</dbReference>
<evidence type="ECO:0000256" key="4">
    <source>
        <dbReference type="ARBA" id="ARBA00022723"/>
    </source>
</evidence>
<dbReference type="GO" id="GO:0016874">
    <property type="term" value="F:ligase activity"/>
    <property type="evidence" value="ECO:0007669"/>
    <property type="project" value="UniProtKB-UniRule"/>
</dbReference>
<feature type="active site" evidence="9">
    <location>
        <position position="40"/>
    </location>
</feature>
<organism evidence="12 13">
    <name type="scientific">Kitasatospora cineracea</name>
    <dbReference type="NCBI Taxonomy" id="88074"/>
    <lineage>
        <taxon>Bacteria</taxon>
        <taxon>Bacillati</taxon>
        <taxon>Actinomycetota</taxon>
        <taxon>Actinomycetes</taxon>
        <taxon>Kitasatosporales</taxon>
        <taxon>Streptomycetaceae</taxon>
        <taxon>Kitasatospora</taxon>
    </lineage>
</organism>
<dbReference type="SUPFAM" id="SSF54975">
    <property type="entry name" value="Acylphosphatase/BLUF domain-like"/>
    <property type="match status" value="1"/>
</dbReference>
<dbReference type="EC" id="6.2.-.-" evidence="8"/>
<evidence type="ECO:0000256" key="3">
    <source>
        <dbReference type="ARBA" id="ARBA00022598"/>
    </source>
</evidence>
<dbReference type="NCBIfam" id="TIGR00143">
    <property type="entry name" value="hypF"/>
    <property type="match status" value="1"/>
</dbReference>
<dbReference type="EMBL" id="RJVJ01000002">
    <property type="protein sequence ID" value="ROR37427.1"/>
    <property type="molecule type" value="Genomic_DNA"/>
</dbReference>
<dbReference type="Proteomes" id="UP000267408">
    <property type="component" value="Unassembled WGS sequence"/>
</dbReference>
<sequence>MRTTLQRRRIRVRGIVQGVGFRPFVYQEARRHRLTGFVGNDADGVFIEAEGAPKDVSAFVTALRDQAPPLARVDGITEQDLAPRGGEEFTIVASRGHHEQRNTLIAPDSAICADCLAELLDPADRRHRYPFINCTNCGPRFTISRDIPYDRANTTMSGFPLCARCRAEYTDPADRRFHAQPNACPDCGPRLSFADRREQPGPGDGPLDRAARLLADGGILAVKGLGGFHLACDATDPTAVAELRRRKGREAKPLAVMVPDLATAESLCAISAEERRLLESPQRPIVLLRRHHGSTDMTPVAPDTGTLGVMLPYTPMHHVLLDAYRAVRPVDRPAVLVMTSANASDDPIVYRDEDALAQLPGIADAVLLHDRPIHMRCDDSLVRMAPGGPQVLRRARGHAPAPVTLPEASPVPLLACGSNNKATFCLVKDDQAFVSHHIGKLDAPRAAESYARTVEHYRRLFDVAPVVVVHDYHPRYRSTRYALESGIPVKIGVQHHEAHIASVIAEHRITGQVIGVAADGTGHGPDGTIWGGEVLVGGLRGFSRFAHLTPVPLPGARQAVRRPWMLGYVYLRAAFGDDADPAALPLLRELPPERTAALDRLIADRAASPLTSSAGRLFDAVSAILGLRHHNQYEGQAAVALEELALRHRAPTRALPPTDGVLAEGGPIDTPALVRALVEDLRAGCGLAETAHRFHVRLATVLAARCRAARRRHGLDRVALSGGVFQNTLLLGLLTTELQADGFTVYRNAVVPCNDGGLSLGQAAIAAARLRDLLHP</sequence>
<keyword evidence="3" id="KW-0436">Ligase</keyword>
<dbReference type="InterPro" id="IPR036046">
    <property type="entry name" value="Acylphosphatase-like_dom_sf"/>
</dbReference>
<dbReference type="GO" id="GO:0008270">
    <property type="term" value="F:zinc ion binding"/>
    <property type="evidence" value="ECO:0007669"/>
    <property type="project" value="UniProtKB-KW"/>
</dbReference>
<reference evidence="12 13" key="1">
    <citation type="submission" date="2018-11" db="EMBL/GenBank/DDBJ databases">
        <title>Sequencing the genomes of 1000 actinobacteria strains.</title>
        <authorList>
            <person name="Klenk H.-P."/>
        </authorList>
    </citation>
    <scope>NUCLEOTIDE SEQUENCE [LARGE SCALE GENOMIC DNA]</scope>
    <source>
        <strain evidence="12 13">DSM 44780</strain>
    </source>
</reference>
<protein>
    <recommendedName>
        <fullName evidence="8">Carbamoyltransferase</fullName>
        <ecNumber evidence="8">6.2.-.-</ecNumber>
    </recommendedName>
</protein>
<dbReference type="Pfam" id="PF01300">
    <property type="entry name" value="Sua5_yciO_yrdC"/>
    <property type="match status" value="1"/>
</dbReference>
<proteinExistence type="inferred from homology"/>
<feature type="domain" description="Acylphosphatase-like" evidence="10">
    <location>
        <begin position="7"/>
        <end position="93"/>
    </location>
</feature>
<dbReference type="PROSITE" id="PS00150">
    <property type="entry name" value="ACYLPHOSPHATASE_1"/>
    <property type="match status" value="1"/>
</dbReference>
<dbReference type="InterPro" id="IPR017945">
    <property type="entry name" value="DHBP_synth_RibB-like_a/b_dom"/>
</dbReference>
<keyword evidence="9" id="KW-0378">Hydrolase</keyword>
<dbReference type="Gene3D" id="3.90.870.50">
    <property type="match status" value="1"/>
</dbReference>
<name>A0A8G1X861_9ACTN</name>
<feature type="active site" evidence="9">
    <location>
        <position position="22"/>
    </location>
</feature>
<evidence type="ECO:0000313" key="12">
    <source>
        <dbReference type="EMBL" id="ROR37427.1"/>
    </source>
</evidence>
<comment type="similarity">
    <text evidence="2 8">Belongs to the carbamoyltransferase HypF family.</text>
</comment>
<dbReference type="InterPro" id="IPR011125">
    <property type="entry name" value="Znf_HypF"/>
</dbReference>
<dbReference type="InterPro" id="IPR006070">
    <property type="entry name" value="Sua5-like_dom"/>
</dbReference>
<dbReference type="Gene3D" id="3.30.420.360">
    <property type="match status" value="1"/>
</dbReference>
<dbReference type="PIRSF" id="PIRSF006256">
    <property type="entry name" value="CMPcnvr_hdrg_mat"/>
    <property type="match status" value="1"/>
</dbReference>
<dbReference type="PROSITE" id="PS51160">
    <property type="entry name" value="ACYLPHOSPHATASE_3"/>
    <property type="match status" value="1"/>
</dbReference>
<evidence type="ECO:0000256" key="6">
    <source>
        <dbReference type="ARBA" id="ARBA00022833"/>
    </source>
</evidence>
<dbReference type="OrthoDB" id="9808093at2"/>
<dbReference type="GO" id="GO:0003725">
    <property type="term" value="F:double-stranded RNA binding"/>
    <property type="evidence" value="ECO:0007669"/>
    <property type="project" value="InterPro"/>
</dbReference>
<dbReference type="InterPro" id="IPR041440">
    <property type="entry name" value="HypF_C"/>
</dbReference>
<keyword evidence="4" id="KW-0479">Metal-binding</keyword>
<comment type="catalytic activity">
    <reaction evidence="9">
        <text>an acyl phosphate + H2O = a carboxylate + phosphate + H(+)</text>
        <dbReference type="Rhea" id="RHEA:14965"/>
        <dbReference type="ChEBI" id="CHEBI:15377"/>
        <dbReference type="ChEBI" id="CHEBI:15378"/>
        <dbReference type="ChEBI" id="CHEBI:29067"/>
        <dbReference type="ChEBI" id="CHEBI:43474"/>
        <dbReference type="ChEBI" id="CHEBI:59918"/>
        <dbReference type="EC" id="3.6.1.7"/>
    </reaction>
</comment>
<evidence type="ECO:0000313" key="13">
    <source>
        <dbReference type="Proteomes" id="UP000267408"/>
    </source>
</evidence>
<dbReference type="AlphaFoldDB" id="A0A8G1X861"/>
<keyword evidence="5" id="KW-0863">Zinc-finger</keyword>
<comment type="caution">
    <text evidence="12">The sequence shown here is derived from an EMBL/GenBank/DDBJ whole genome shotgun (WGS) entry which is preliminary data.</text>
</comment>
<dbReference type="InterPro" id="IPR017968">
    <property type="entry name" value="Acylphosphatase_CS"/>
</dbReference>
<dbReference type="InterPro" id="IPR001792">
    <property type="entry name" value="Acylphosphatase-like_dom"/>
</dbReference>
<dbReference type="GO" id="GO:0051604">
    <property type="term" value="P:protein maturation"/>
    <property type="evidence" value="ECO:0007669"/>
    <property type="project" value="TreeGrafter"/>
</dbReference>
<dbReference type="PANTHER" id="PTHR42959:SF1">
    <property type="entry name" value="CARBAMOYLTRANSFERASE HYPF"/>
    <property type="match status" value="1"/>
</dbReference>
<gene>
    <name evidence="12" type="ORF">EDD39_5570</name>
</gene>
<evidence type="ECO:0000256" key="8">
    <source>
        <dbReference type="PIRNR" id="PIRNR006256"/>
    </source>
</evidence>
<dbReference type="SUPFAM" id="SSF55821">
    <property type="entry name" value="YrdC/RibB"/>
    <property type="match status" value="1"/>
</dbReference>
<dbReference type="Pfam" id="PF17788">
    <property type="entry name" value="HypF_C"/>
    <property type="match status" value="1"/>
</dbReference>
<evidence type="ECO:0000259" key="10">
    <source>
        <dbReference type="PROSITE" id="PS51160"/>
    </source>
</evidence>
<dbReference type="Pfam" id="PF07503">
    <property type="entry name" value="zf-HYPF"/>
    <property type="match status" value="2"/>
</dbReference>
<feature type="domain" description="YrdC-like" evidence="11">
    <location>
        <begin position="204"/>
        <end position="397"/>
    </location>
</feature>
<dbReference type="Pfam" id="PF22521">
    <property type="entry name" value="HypF_C_2"/>
    <property type="match status" value="1"/>
</dbReference>
<dbReference type="GO" id="GO:0016743">
    <property type="term" value="F:carboxyl- or carbamoyltransferase activity"/>
    <property type="evidence" value="ECO:0007669"/>
    <property type="project" value="UniProtKB-UniRule"/>
</dbReference>
<evidence type="ECO:0000256" key="7">
    <source>
        <dbReference type="ARBA" id="ARBA00048220"/>
    </source>
</evidence>
<dbReference type="GO" id="GO:0003998">
    <property type="term" value="F:acylphosphatase activity"/>
    <property type="evidence" value="ECO:0007669"/>
    <property type="project" value="UniProtKB-EC"/>
</dbReference>
<dbReference type="PROSITE" id="PS51163">
    <property type="entry name" value="YRDC"/>
    <property type="match status" value="1"/>
</dbReference>
<dbReference type="InterPro" id="IPR055128">
    <property type="entry name" value="HypF_C_2"/>
</dbReference>
<evidence type="ECO:0000256" key="5">
    <source>
        <dbReference type="ARBA" id="ARBA00022771"/>
    </source>
</evidence>
<dbReference type="PANTHER" id="PTHR42959">
    <property type="entry name" value="CARBAMOYLTRANSFERASE"/>
    <property type="match status" value="1"/>
</dbReference>
<comment type="pathway">
    <text evidence="1">Protein modification; [NiFe] hydrogenase maturation.</text>
</comment>
<dbReference type="Pfam" id="PF00708">
    <property type="entry name" value="Acylphosphatase"/>
    <property type="match status" value="1"/>
</dbReference>
<dbReference type="Gene3D" id="3.30.110.120">
    <property type="match status" value="1"/>
</dbReference>
<accession>A0A8G1X861</accession>
<comment type="catalytic activity">
    <reaction evidence="7">
        <text>C-terminal L-cysteinyl-[HypE protein] + carbamoyl phosphate + ATP + H2O = C-terminal S-carboxamide-L-cysteinyl-[HypE protein] + AMP + phosphate + diphosphate + H(+)</text>
        <dbReference type="Rhea" id="RHEA:55636"/>
        <dbReference type="Rhea" id="RHEA-COMP:14247"/>
        <dbReference type="Rhea" id="RHEA-COMP:14392"/>
        <dbReference type="ChEBI" id="CHEBI:15377"/>
        <dbReference type="ChEBI" id="CHEBI:15378"/>
        <dbReference type="ChEBI" id="CHEBI:30616"/>
        <dbReference type="ChEBI" id="CHEBI:33019"/>
        <dbReference type="ChEBI" id="CHEBI:43474"/>
        <dbReference type="ChEBI" id="CHEBI:58228"/>
        <dbReference type="ChEBI" id="CHEBI:76913"/>
        <dbReference type="ChEBI" id="CHEBI:139126"/>
        <dbReference type="ChEBI" id="CHEBI:456215"/>
    </reaction>
</comment>
<dbReference type="Gene3D" id="3.30.420.40">
    <property type="match status" value="1"/>
</dbReference>
<evidence type="ECO:0000259" key="11">
    <source>
        <dbReference type="PROSITE" id="PS51163"/>
    </source>
</evidence>
<keyword evidence="6" id="KW-0862">Zinc</keyword>
<dbReference type="UniPathway" id="UPA00335"/>
<evidence type="ECO:0000256" key="2">
    <source>
        <dbReference type="ARBA" id="ARBA00008097"/>
    </source>
</evidence>
<evidence type="ECO:0000256" key="1">
    <source>
        <dbReference type="ARBA" id="ARBA00004711"/>
    </source>
</evidence>
<dbReference type="RefSeq" id="WP_123561335.1">
    <property type="nucleotide sequence ID" value="NZ_RJVJ01000002.1"/>
</dbReference>